<proteinExistence type="predicted"/>
<comment type="caution">
    <text evidence="2">The sequence shown here is derived from an EMBL/GenBank/DDBJ whole genome shotgun (WGS) entry which is preliminary data.</text>
</comment>
<reference evidence="2 3" key="1">
    <citation type="submission" date="2019-03" db="EMBL/GenBank/DDBJ databases">
        <title>Sequencing the genomes of 1000 actinobacteria strains.</title>
        <authorList>
            <person name="Klenk H.-P."/>
        </authorList>
    </citation>
    <scope>NUCLEOTIDE SEQUENCE [LARGE SCALE GENOMIC DNA]</scope>
    <source>
        <strain evidence="2 3">DSM 43805</strain>
    </source>
</reference>
<keyword evidence="1" id="KW-0472">Membrane</keyword>
<evidence type="ECO:0000313" key="2">
    <source>
        <dbReference type="EMBL" id="TDO41400.1"/>
    </source>
</evidence>
<protein>
    <submittedName>
        <fullName evidence="2">Uncharacterized protein</fullName>
    </submittedName>
</protein>
<sequence length="134" mass="13200">MTAVARVLPRDWDGPRLLRFLTGLALLALAFAAHLAPAQLETAGHTSPAAATVTTADPASAAAAESAAAESAAVESAAVESAAVEASVAESIADQAQPAGFPLEATSVVVVLVTIAVLVGIAGRVRAVRGPPLA</sequence>
<keyword evidence="1" id="KW-0812">Transmembrane</keyword>
<dbReference type="AlphaFoldDB" id="A0A4R6JX91"/>
<feature type="transmembrane region" description="Helical" evidence="1">
    <location>
        <begin position="105"/>
        <end position="125"/>
    </location>
</feature>
<organism evidence="2 3">
    <name type="scientific">Paractinoplanes brasiliensis</name>
    <dbReference type="NCBI Taxonomy" id="52695"/>
    <lineage>
        <taxon>Bacteria</taxon>
        <taxon>Bacillati</taxon>
        <taxon>Actinomycetota</taxon>
        <taxon>Actinomycetes</taxon>
        <taxon>Micromonosporales</taxon>
        <taxon>Micromonosporaceae</taxon>
        <taxon>Paractinoplanes</taxon>
    </lineage>
</organism>
<evidence type="ECO:0000313" key="3">
    <source>
        <dbReference type="Proteomes" id="UP000294901"/>
    </source>
</evidence>
<accession>A0A4R6JX91</accession>
<name>A0A4R6JX91_9ACTN</name>
<dbReference type="Proteomes" id="UP000294901">
    <property type="component" value="Unassembled WGS sequence"/>
</dbReference>
<keyword evidence="3" id="KW-1185">Reference proteome</keyword>
<gene>
    <name evidence="2" type="ORF">C8E87_5132</name>
</gene>
<keyword evidence="1" id="KW-1133">Transmembrane helix</keyword>
<dbReference type="EMBL" id="SNWR01000001">
    <property type="protein sequence ID" value="TDO41400.1"/>
    <property type="molecule type" value="Genomic_DNA"/>
</dbReference>
<evidence type="ECO:0000256" key="1">
    <source>
        <dbReference type="SAM" id="Phobius"/>
    </source>
</evidence>